<dbReference type="GO" id="GO:0005789">
    <property type="term" value="C:endoplasmic reticulum membrane"/>
    <property type="evidence" value="ECO:0007669"/>
    <property type="project" value="UniProtKB-SubCell"/>
</dbReference>
<protein>
    <submittedName>
        <fullName evidence="1">Uncharacterized protein</fullName>
    </submittedName>
</protein>
<keyword evidence="2" id="KW-1185">Reference proteome</keyword>
<reference evidence="1 2" key="1">
    <citation type="submission" date="2017-12" db="EMBL/GenBank/DDBJ databases">
        <title>Gene loss provides genomic basis for host adaptation in cereal stripe rust fungi.</title>
        <authorList>
            <person name="Xia C."/>
        </authorList>
    </citation>
    <scope>NUCLEOTIDE SEQUENCE [LARGE SCALE GENOMIC DNA]</scope>
    <source>
        <strain evidence="1 2">93TX-2</strain>
    </source>
</reference>
<gene>
    <name evidence="1" type="ORF">PSHT_10128</name>
</gene>
<dbReference type="PANTHER" id="PTHR14467:SF0">
    <property type="entry name" value="PROTEIN ARV1"/>
    <property type="match status" value="1"/>
</dbReference>
<accession>A0A2S4VBX3</accession>
<dbReference type="GO" id="GO:0006665">
    <property type="term" value="P:sphingolipid metabolic process"/>
    <property type="evidence" value="ECO:0007669"/>
    <property type="project" value="UniProtKB-UniRule"/>
</dbReference>
<reference evidence="2" key="2">
    <citation type="journal article" date="2018" name="BMC Genomics">
        <title>Genomic insights into host adaptation between the wheat stripe rust pathogen (Puccinia striiformis f. sp. tritici) and the barley stripe rust pathogen (Puccinia striiformis f. sp. hordei).</title>
        <authorList>
            <person name="Xia C."/>
            <person name="Wang M."/>
            <person name="Yin C."/>
            <person name="Cornejo O.E."/>
            <person name="Hulbert S.H."/>
            <person name="Chen X."/>
        </authorList>
    </citation>
    <scope>NUCLEOTIDE SEQUENCE [LARGE SCALE GENOMIC DNA]</scope>
    <source>
        <strain evidence="2">93TX-2</strain>
    </source>
</reference>
<dbReference type="GO" id="GO:0032541">
    <property type="term" value="C:cortical endoplasmic reticulum"/>
    <property type="evidence" value="ECO:0007669"/>
    <property type="project" value="TreeGrafter"/>
</dbReference>
<dbReference type="VEuPathDB" id="FungiDB:PSTT_06259"/>
<dbReference type="Pfam" id="PF04161">
    <property type="entry name" value="Arv1"/>
    <property type="match status" value="2"/>
</dbReference>
<dbReference type="GO" id="GO:0000139">
    <property type="term" value="C:Golgi membrane"/>
    <property type="evidence" value="ECO:0007669"/>
    <property type="project" value="UniProtKB-SubCell"/>
</dbReference>
<dbReference type="GO" id="GO:0032366">
    <property type="term" value="P:intracellular sterol transport"/>
    <property type="evidence" value="ECO:0007669"/>
    <property type="project" value="UniProtKB-UniRule"/>
</dbReference>
<proteinExistence type="predicted"/>
<dbReference type="EMBL" id="PKSM01000152">
    <property type="protein sequence ID" value="POW06978.1"/>
    <property type="molecule type" value="Genomic_DNA"/>
</dbReference>
<dbReference type="GO" id="GO:0016125">
    <property type="term" value="P:sterol metabolic process"/>
    <property type="evidence" value="ECO:0007669"/>
    <property type="project" value="UniProtKB-UniRule"/>
</dbReference>
<evidence type="ECO:0000313" key="1">
    <source>
        <dbReference type="EMBL" id="POW06978.1"/>
    </source>
</evidence>
<dbReference type="InterPro" id="IPR007290">
    <property type="entry name" value="Arv1"/>
</dbReference>
<organism evidence="1 2">
    <name type="scientific">Puccinia striiformis</name>
    <dbReference type="NCBI Taxonomy" id="27350"/>
    <lineage>
        <taxon>Eukaryota</taxon>
        <taxon>Fungi</taxon>
        <taxon>Dikarya</taxon>
        <taxon>Basidiomycota</taxon>
        <taxon>Pucciniomycotina</taxon>
        <taxon>Pucciniomycetes</taxon>
        <taxon>Pucciniales</taxon>
        <taxon>Pucciniaceae</taxon>
        <taxon>Puccinia</taxon>
    </lineage>
</organism>
<evidence type="ECO:0000313" key="2">
    <source>
        <dbReference type="Proteomes" id="UP000238274"/>
    </source>
</evidence>
<dbReference type="GO" id="GO:0097036">
    <property type="term" value="P:regulation of plasma membrane sterol distribution"/>
    <property type="evidence" value="ECO:0007669"/>
    <property type="project" value="UniProtKB-UniRule"/>
</dbReference>
<name>A0A2S4VBX3_9BASI</name>
<sequence>MSSNRCVTCGIPVKYLYTKYGQDNFVLEICVSCSAVFPSFRINYGNRPVSSVCFCTTCTSTCLFSNCKKFTDPYIEQSSIILILDLFLLKPQVYYHLLYNSNYSFQSFNSQVSQPAVPPTTSSQEGSDKSKSEDTTHKNLKAFSRAHFEYSFLIYLSILVVESSLQALDDSHPDDSFLHSNSVKRILIKLLSLVFHIFNLVSTATAISRLIGYGASYQRINPIREDIINSIKAIIISLSPGIVLYFTIMIFQNSYGTRPPPPLFSPAESGHWSDVQHFIKTRFGYNISGMFDGLVGIDMDQLGSTKLKQFLIRNFMGSLRCSVGIAVSYGQPWTFGFVVVTCCFIQERLLAHLPHQMNFLLPW</sequence>
<reference evidence="2" key="3">
    <citation type="journal article" date="2018" name="Mol. Plant Microbe Interact.">
        <title>Genome sequence resources for the wheat stripe rust pathogen (Puccinia striiformis f. sp. tritici) and the barley stripe rust pathogen (Puccinia striiformis f. sp. hordei).</title>
        <authorList>
            <person name="Xia C."/>
            <person name="Wang M."/>
            <person name="Yin C."/>
            <person name="Cornejo O.E."/>
            <person name="Hulbert S.H."/>
            <person name="Chen X."/>
        </authorList>
    </citation>
    <scope>NUCLEOTIDE SEQUENCE [LARGE SCALE GENOMIC DNA]</scope>
    <source>
        <strain evidence="2">93TX-2</strain>
    </source>
</reference>
<dbReference type="PANTHER" id="PTHR14467">
    <property type="entry name" value="ARV1"/>
    <property type="match status" value="1"/>
</dbReference>
<dbReference type="OrthoDB" id="2499182at2759"/>
<dbReference type="Proteomes" id="UP000238274">
    <property type="component" value="Unassembled WGS sequence"/>
</dbReference>
<comment type="caution">
    <text evidence="1">The sequence shown here is derived from an EMBL/GenBank/DDBJ whole genome shotgun (WGS) entry which is preliminary data.</text>
</comment>
<dbReference type="VEuPathDB" id="FungiDB:PSHT_10128"/>